<organism evidence="3">
    <name type="scientific">Fopius arisanus</name>
    <dbReference type="NCBI Taxonomy" id="64838"/>
    <lineage>
        <taxon>Eukaryota</taxon>
        <taxon>Metazoa</taxon>
        <taxon>Ecdysozoa</taxon>
        <taxon>Arthropoda</taxon>
        <taxon>Hexapoda</taxon>
        <taxon>Insecta</taxon>
        <taxon>Pterygota</taxon>
        <taxon>Neoptera</taxon>
        <taxon>Endopterygota</taxon>
        <taxon>Hymenoptera</taxon>
        <taxon>Apocrita</taxon>
        <taxon>Ichneumonoidea</taxon>
        <taxon>Braconidae</taxon>
        <taxon>Opiinae</taxon>
        <taxon>Fopius</taxon>
    </lineage>
</organism>
<feature type="region of interest" description="Disordered" evidence="1">
    <location>
        <begin position="82"/>
        <end position="103"/>
    </location>
</feature>
<dbReference type="Gene3D" id="3.40.50.10190">
    <property type="entry name" value="BRCT domain"/>
    <property type="match status" value="2"/>
</dbReference>
<dbReference type="EMBL" id="GBYB01006804">
    <property type="protein sequence ID" value="JAG76571.1"/>
    <property type="molecule type" value="Transcribed_RNA"/>
</dbReference>
<dbReference type="AlphaFoldDB" id="A0A0C9QSV8"/>
<feature type="compositionally biased region" description="Basic residues" evidence="1">
    <location>
        <begin position="467"/>
        <end position="477"/>
    </location>
</feature>
<dbReference type="GO" id="GO:0000278">
    <property type="term" value="P:mitotic cell cycle"/>
    <property type="evidence" value="ECO:0007669"/>
    <property type="project" value="TreeGrafter"/>
</dbReference>
<name>A0A0C9QSV8_9HYME</name>
<feature type="region of interest" description="Disordered" evidence="1">
    <location>
        <begin position="424"/>
        <end position="506"/>
    </location>
</feature>
<dbReference type="SUPFAM" id="SSF52113">
    <property type="entry name" value="BRCT domain"/>
    <property type="match status" value="2"/>
</dbReference>
<dbReference type="InterPro" id="IPR022047">
    <property type="entry name" value="Microcephalin-like"/>
</dbReference>
<dbReference type="InterPro" id="IPR036420">
    <property type="entry name" value="BRCT_dom_sf"/>
</dbReference>
<dbReference type="PANTHER" id="PTHR14625:SF3">
    <property type="entry name" value="MICROCEPHALIN"/>
    <property type="match status" value="1"/>
</dbReference>
<gene>
    <name evidence="3" type="primary">MCPH1</name>
    <name evidence="3" type="ORF">g.24239</name>
</gene>
<sequence length="787" mass="88452">MYSKNRRRDYTNARRSSLQVNLSFVSNSSDTSDTEVKNINDKQEILDDNMRKLREAILHKTRELFDNQNVLCKKTATVLGGLEDDQNDQNDQNQSNSQEKNERVSLVLGENDSNDCLPKSSIISEKGPSGSPVVSSSNKKFTSVIFSPRKTRSSHLANKDGIIMEKPIKSSTFITDNSTAISCPEIGTSNLECITPKSSKPVIRDVTTCHVSLDKIDGYERINRTRNLKEIPMELTPTVGNPMPVTKISAEAMNPLEKLLQRNNESLRSIRASLEVRTSVDPLVNDSAMSQSRSRQLVFKERNSISKRKSLSLSKSDSSVKIIHPALSESSTSGRDRLSMDVNTSLGSRRSINVSVVESTPYPVTRSMLMKTHSRLITLSEKKSTDSPETLKNSITSKSLNPEPVPSPLSPRLEDTIVLATPHPLKGPIIKDSDESEVESDNPRQRESPLEDSSDDERSEKEDNVSPRKKQCKRRKLFTQLNNSGLVSLSPMERAEPSPKPKTPVIEGKRRRKIPKILIHKNTQKEGTDTEKTEVIKHRVTLPKPEKKTKKRKITSKKIVIKKKLNPDVVRLLKEVEGEALDNSEHSRDSLNDFTDSKRVATKGRHHTKRIYIVTTGLCNGDKDLVKAAVKKIGGARIETSVTRQTTHIITTGVRTINLLRGIIRGCWLVSILWLKKSIEARNWQSPERYEIDHFSKAVQENRRDREIFGRSYVPELFATCGLIYIDSSTTPPPEILKELIKTAGGTVIESPRKAKIIVGSKGLREIWILDSITTGELQPLDDYRRH</sequence>
<dbReference type="PANTHER" id="PTHR14625">
    <property type="entry name" value="MICROCEPHALIN"/>
    <property type="match status" value="1"/>
</dbReference>
<feature type="compositionally biased region" description="Polar residues" evidence="1">
    <location>
        <begin position="387"/>
        <end position="400"/>
    </location>
</feature>
<dbReference type="CDD" id="cd17751">
    <property type="entry name" value="BRCT_microcephalin_rpt3"/>
    <property type="match status" value="1"/>
</dbReference>
<feature type="compositionally biased region" description="Low complexity" evidence="1">
    <location>
        <begin position="89"/>
        <end position="98"/>
    </location>
</feature>
<dbReference type="Pfam" id="PF00533">
    <property type="entry name" value="BRCT"/>
    <property type="match status" value="1"/>
</dbReference>
<dbReference type="InterPro" id="IPR001357">
    <property type="entry name" value="BRCT_dom"/>
</dbReference>
<protein>
    <submittedName>
        <fullName evidence="3">MCPH1 protein</fullName>
    </submittedName>
</protein>
<proteinExistence type="predicted"/>
<reference evidence="3" key="1">
    <citation type="submission" date="2015-01" db="EMBL/GenBank/DDBJ databases">
        <title>Transcriptome Assembly of Fopius arisanus.</title>
        <authorList>
            <person name="Geib S."/>
        </authorList>
    </citation>
    <scope>NUCLEOTIDE SEQUENCE</scope>
</reference>
<dbReference type="PROSITE" id="PS50172">
    <property type="entry name" value="BRCT"/>
    <property type="match status" value="2"/>
</dbReference>
<evidence type="ECO:0000256" key="1">
    <source>
        <dbReference type="SAM" id="MobiDB-lite"/>
    </source>
</evidence>
<dbReference type="SMART" id="SM00292">
    <property type="entry name" value="BRCT"/>
    <property type="match status" value="2"/>
</dbReference>
<evidence type="ECO:0000259" key="2">
    <source>
        <dbReference type="PROSITE" id="PS50172"/>
    </source>
</evidence>
<dbReference type="CDD" id="cd17736">
    <property type="entry name" value="BRCT_microcephalin_rpt2"/>
    <property type="match status" value="1"/>
</dbReference>
<accession>A0A0C9QSV8</accession>
<evidence type="ECO:0000313" key="3">
    <source>
        <dbReference type="EMBL" id="JAG76571.1"/>
    </source>
</evidence>
<feature type="region of interest" description="Disordered" evidence="1">
    <location>
        <begin position="379"/>
        <end position="411"/>
    </location>
</feature>
<feature type="compositionally biased region" description="Basic and acidic residues" evidence="1">
    <location>
        <begin position="456"/>
        <end position="466"/>
    </location>
</feature>
<feature type="domain" description="BRCT" evidence="2">
    <location>
        <begin position="622"/>
        <end position="692"/>
    </location>
</feature>
<feature type="domain" description="BRCT" evidence="2">
    <location>
        <begin position="713"/>
        <end position="786"/>
    </location>
</feature>